<dbReference type="Pfam" id="PF00496">
    <property type="entry name" value="SBP_bac_5"/>
    <property type="match status" value="1"/>
</dbReference>
<dbReference type="GO" id="GO:0015833">
    <property type="term" value="P:peptide transport"/>
    <property type="evidence" value="ECO:0007669"/>
    <property type="project" value="TreeGrafter"/>
</dbReference>
<dbReference type="Gene3D" id="3.90.76.10">
    <property type="entry name" value="Dipeptide-binding Protein, Domain 1"/>
    <property type="match status" value="1"/>
</dbReference>
<gene>
    <name evidence="4" type="ORF">SAMN05661093_05342</name>
</gene>
<dbReference type="PANTHER" id="PTHR30290:SF65">
    <property type="entry name" value="MONOACYL PHOSPHATIDYLINOSITOL TETRAMANNOSIDE-BINDING PROTEIN LPQW-RELATED"/>
    <property type="match status" value="1"/>
</dbReference>
<dbReference type="Proteomes" id="UP000192674">
    <property type="component" value="Unassembled WGS sequence"/>
</dbReference>
<reference evidence="4 5" key="1">
    <citation type="submission" date="2017-04" db="EMBL/GenBank/DDBJ databases">
        <authorList>
            <person name="Afonso C.L."/>
            <person name="Miller P.J."/>
            <person name="Scott M.A."/>
            <person name="Spackman E."/>
            <person name="Goraichik I."/>
            <person name="Dimitrov K.M."/>
            <person name="Suarez D.L."/>
            <person name="Swayne D.E."/>
        </authorList>
    </citation>
    <scope>NUCLEOTIDE SEQUENCE [LARGE SCALE GENOMIC DNA]</scope>
    <source>
        <strain evidence="4 5">DSM 43828</strain>
    </source>
</reference>
<evidence type="ECO:0000256" key="1">
    <source>
        <dbReference type="SAM" id="MobiDB-lite"/>
    </source>
</evidence>
<dbReference type="CDD" id="cd08501">
    <property type="entry name" value="PBP2_Lpqw"/>
    <property type="match status" value="1"/>
</dbReference>
<dbReference type="InterPro" id="IPR000914">
    <property type="entry name" value="SBP_5_dom"/>
</dbReference>
<dbReference type="RefSeq" id="WP_084429683.1">
    <property type="nucleotide sequence ID" value="NZ_FWXV01000004.1"/>
</dbReference>
<dbReference type="SUPFAM" id="SSF53850">
    <property type="entry name" value="Periplasmic binding protein-like II"/>
    <property type="match status" value="1"/>
</dbReference>
<protein>
    <submittedName>
        <fullName evidence="4">Peptide/nickel transport system substrate-binding protein</fullName>
    </submittedName>
</protein>
<dbReference type="Gene3D" id="3.10.105.10">
    <property type="entry name" value="Dipeptide-binding Protein, Domain 3"/>
    <property type="match status" value="1"/>
</dbReference>
<sequence>MRRSKAISAIALFASASLVLGACSSGTDSSGGSGANQQDAKPREIGGEDKVYKRPTVPDMGEITTVTEENGHDYNNLLGVTNSAANLVATVAVQPSVYIGVVEGGQFEQQIDGDLMESVKVTSKEPQTIEYKFQKAAVWEDGAPIGCKDIYLQFLVRGKDTGKKFDSSTAGYEDIKEVKCSDDLKTATVVFEKPYADYRGLFSYTGNNSILPGHIWEKNAGIPDITKLTRTSPELTTDKAIKAYTEAWLGFKPENAISGGPFKIQSADGRDELVLVRNEKYWGPKTGPSKVTVRTNTNSQSASQQLQNKEVQSIDTQADGPTAIQLKSIPTVKLLAQGGQTYEHIDLNMSRPLFKDNPEIRKAIAMCIDRQAIVDNLVKDIDPNAKPLGNVLFMPNEVGYEDHYAGIGKDDPSDIAGAKKLLEDAGWKLGADGVYTKGATRAEFTLGYKTLDRRHKTWQLVSQKCKEAGIQINSGQKDKFNDDDLTASAFDAALFAWVGALSKSSSSENYLSKANGGTANYNLYSNPQVDSLLQQANGNLDFAARTKQINEADKLMAADLHTIPLFQLPDMAATDASIGVCDASGKAGDVTYLNFQGGQTWNMWAWCKR</sequence>
<dbReference type="GO" id="GO:1904680">
    <property type="term" value="F:peptide transmembrane transporter activity"/>
    <property type="evidence" value="ECO:0007669"/>
    <property type="project" value="TreeGrafter"/>
</dbReference>
<accession>A0A1W2F2W5</accession>
<evidence type="ECO:0000313" key="5">
    <source>
        <dbReference type="Proteomes" id="UP000192674"/>
    </source>
</evidence>
<feature type="region of interest" description="Disordered" evidence="1">
    <location>
        <begin position="27"/>
        <end position="52"/>
    </location>
</feature>
<dbReference type="EMBL" id="FWXV01000004">
    <property type="protein sequence ID" value="SMD15836.1"/>
    <property type="molecule type" value="Genomic_DNA"/>
</dbReference>
<feature type="chain" id="PRO_5038795306" evidence="2">
    <location>
        <begin position="22"/>
        <end position="609"/>
    </location>
</feature>
<feature type="signal peptide" evidence="2">
    <location>
        <begin position="1"/>
        <end position="21"/>
    </location>
</feature>
<evidence type="ECO:0000259" key="3">
    <source>
        <dbReference type="Pfam" id="PF00496"/>
    </source>
</evidence>
<dbReference type="Gene3D" id="3.40.190.10">
    <property type="entry name" value="Periplasmic binding protein-like II"/>
    <property type="match status" value="1"/>
</dbReference>
<dbReference type="InterPro" id="IPR039424">
    <property type="entry name" value="SBP_5"/>
</dbReference>
<evidence type="ECO:0000256" key="2">
    <source>
        <dbReference type="SAM" id="SignalP"/>
    </source>
</evidence>
<name>A0A1W2F2W5_KIBAR</name>
<organism evidence="4 5">
    <name type="scientific">Kibdelosporangium aridum</name>
    <dbReference type="NCBI Taxonomy" id="2030"/>
    <lineage>
        <taxon>Bacteria</taxon>
        <taxon>Bacillati</taxon>
        <taxon>Actinomycetota</taxon>
        <taxon>Actinomycetes</taxon>
        <taxon>Pseudonocardiales</taxon>
        <taxon>Pseudonocardiaceae</taxon>
        <taxon>Kibdelosporangium</taxon>
    </lineage>
</organism>
<feature type="domain" description="Solute-binding protein family 5" evidence="3">
    <location>
        <begin position="112"/>
        <end position="514"/>
    </location>
</feature>
<dbReference type="AlphaFoldDB" id="A0A1W2F2W5"/>
<dbReference type="PANTHER" id="PTHR30290">
    <property type="entry name" value="PERIPLASMIC BINDING COMPONENT OF ABC TRANSPORTER"/>
    <property type="match status" value="1"/>
</dbReference>
<proteinExistence type="predicted"/>
<keyword evidence="2" id="KW-0732">Signal</keyword>
<evidence type="ECO:0000313" key="4">
    <source>
        <dbReference type="EMBL" id="SMD15836.1"/>
    </source>
</evidence>
<feature type="compositionally biased region" description="Basic and acidic residues" evidence="1">
    <location>
        <begin position="40"/>
        <end position="52"/>
    </location>
</feature>
<keyword evidence="5" id="KW-1185">Reference proteome</keyword>
<dbReference type="OrthoDB" id="7888869at2"/>
<dbReference type="PROSITE" id="PS51257">
    <property type="entry name" value="PROKAR_LIPOPROTEIN"/>
    <property type="match status" value="1"/>
</dbReference>